<comment type="caution">
    <text evidence="9">The sequence shown here is derived from an EMBL/GenBank/DDBJ whole genome shotgun (WGS) entry which is preliminary data.</text>
</comment>
<dbReference type="EC" id="6.3.5.7" evidence="7"/>
<dbReference type="Pfam" id="PF01425">
    <property type="entry name" value="Amidase"/>
    <property type="match status" value="1"/>
</dbReference>
<dbReference type="InterPro" id="IPR036928">
    <property type="entry name" value="AS_sf"/>
</dbReference>
<evidence type="ECO:0000256" key="7">
    <source>
        <dbReference type="HAMAP-Rule" id="MF_00120"/>
    </source>
</evidence>
<feature type="domain" description="Amidase" evidence="8">
    <location>
        <begin position="24"/>
        <end position="457"/>
    </location>
</feature>
<dbReference type="InterPro" id="IPR000120">
    <property type="entry name" value="Amidase"/>
</dbReference>
<dbReference type="GO" id="GO:0016740">
    <property type="term" value="F:transferase activity"/>
    <property type="evidence" value="ECO:0007669"/>
    <property type="project" value="UniProtKB-KW"/>
</dbReference>
<dbReference type="InterPro" id="IPR004412">
    <property type="entry name" value="GatA"/>
</dbReference>
<feature type="active site" description="Charge relay system" evidence="7">
    <location>
        <position position="153"/>
    </location>
</feature>
<dbReference type="PANTHER" id="PTHR11895">
    <property type="entry name" value="TRANSAMIDASE"/>
    <property type="match status" value="1"/>
</dbReference>
<keyword evidence="5 7" id="KW-0648">Protein biosynthesis</keyword>
<accession>A0A1F4VFT2</accession>
<dbReference type="GO" id="GO:0030956">
    <property type="term" value="C:glutamyl-tRNA(Gln) amidotransferase complex"/>
    <property type="evidence" value="ECO:0007669"/>
    <property type="project" value="InterPro"/>
</dbReference>
<dbReference type="SUPFAM" id="SSF75304">
    <property type="entry name" value="Amidase signature (AS) enzymes"/>
    <property type="match status" value="1"/>
</dbReference>
<dbReference type="EMBL" id="MEVC01000003">
    <property type="protein sequence ID" value="OGC56141.1"/>
    <property type="molecule type" value="Genomic_DNA"/>
</dbReference>
<feature type="active site" description="Acyl-ester intermediate" evidence="7">
    <location>
        <position position="177"/>
    </location>
</feature>
<evidence type="ECO:0000313" key="9">
    <source>
        <dbReference type="EMBL" id="OGC56141.1"/>
    </source>
</evidence>
<keyword evidence="2 7" id="KW-0436">Ligase</keyword>
<dbReference type="STRING" id="1802619.A2797_02180"/>
<organism evidence="9 10">
    <name type="scientific">candidate division WWE3 bacterium RIFCSPHIGHO2_01_FULL_48_15</name>
    <dbReference type="NCBI Taxonomy" id="1802619"/>
    <lineage>
        <taxon>Bacteria</taxon>
        <taxon>Katanobacteria</taxon>
    </lineage>
</organism>
<evidence type="ECO:0000256" key="4">
    <source>
        <dbReference type="ARBA" id="ARBA00022840"/>
    </source>
</evidence>
<evidence type="ECO:0000256" key="6">
    <source>
        <dbReference type="ARBA" id="ARBA00047407"/>
    </source>
</evidence>
<name>A0A1F4VFT2_UNCKA</name>
<comment type="function">
    <text evidence="7">Allows the formation of correctly charged Gln-tRNA(Gln) through the transamidation of misacylated Glu-tRNA(Gln) in organisms which lack glutaminyl-tRNA synthetase. The reaction takes place in the presence of glutamine and ATP through an activated gamma-phospho-Glu-tRNA(Gln).</text>
</comment>
<evidence type="ECO:0000313" key="10">
    <source>
        <dbReference type="Proteomes" id="UP000179005"/>
    </source>
</evidence>
<keyword evidence="3 7" id="KW-0547">Nucleotide-binding</keyword>
<protein>
    <recommendedName>
        <fullName evidence="7">Glutamyl-tRNA(Gln) amidotransferase subunit A</fullName>
        <shortName evidence="7">Glu-ADT subunit A</shortName>
        <ecNumber evidence="7">6.3.5.7</ecNumber>
    </recommendedName>
</protein>
<dbReference type="Gene3D" id="3.90.1300.10">
    <property type="entry name" value="Amidase signature (AS) domain"/>
    <property type="match status" value="1"/>
</dbReference>
<dbReference type="InterPro" id="IPR023631">
    <property type="entry name" value="Amidase_dom"/>
</dbReference>
<keyword evidence="9" id="KW-0808">Transferase</keyword>
<dbReference type="PANTHER" id="PTHR11895:SF151">
    <property type="entry name" value="GLUTAMYL-TRNA(GLN) AMIDOTRANSFERASE SUBUNIT A"/>
    <property type="match status" value="1"/>
</dbReference>
<dbReference type="GO" id="GO:0050567">
    <property type="term" value="F:glutaminyl-tRNA synthase (glutamine-hydrolyzing) activity"/>
    <property type="evidence" value="ECO:0007669"/>
    <property type="project" value="UniProtKB-UniRule"/>
</dbReference>
<evidence type="ECO:0000259" key="8">
    <source>
        <dbReference type="Pfam" id="PF01425"/>
    </source>
</evidence>
<dbReference type="GO" id="GO:0006412">
    <property type="term" value="P:translation"/>
    <property type="evidence" value="ECO:0007669"/>
    <property type="project" value="UniProtKB-UniRule"/>
</dbReference>
<gene>
    <name evidence="7 9" type="primary">gatA</name>
    <name evidence="9" type="ORF">A2797_02180</name>
</gene>
<dbReference type="InterPro" id="IPR020556">
    <property type="entry name" value="Amidase_CS"/>
</dbReference>
<evidence type="ECO:0000256" key="3">
    <source>
        <dbReference type="ARBA" id="ARBA00022741"/>
    </source>
</evidence>
<dbReference type="GO" id="GO:0005524">
    <property type="term" value="F:ATP binding"/>
    <property type="evidence" value="ECO:0007669"/>
    <property type="project" value="UniProtKB-KW"/>
</dbReference>
<evidence type="ECO:0000256" key="1">
    <source>
        <dbReference type="ARBA" id="ARBA00008069"/>
    </source>
</evidence>
<keyword evidence="4 7" id="KW-0067">ATP-binding</keyword>
<evidence type="ECO:0000256" key="2">
    <source>
        <dbReference type="ARBA" id="ARBA00022598"/>
    </source>
</evidence>
<reference evidence="9 10" key="1">
    <citation type="journal article" date="2016" name="Nat. Commun.">
        <title>Thousands of microbial genomes shed light on interconnected biogeochemical processes in an aquifer system.</title>
        <authorList>
            <person name="Anantharaman K."/>
            <person name="Brown C.T."/>
            <person name="Hug L.A."/>
            <person name="Sharon I."/>
            <person name="Castelle C.J."/>
            <person name="Probst A.J."/>
            <person name="Thomas B.C."/>
            <person name="Singh A."/>
            <person name="Wilkins M.J."/>
            <person name="Karaoz U."/>
            <person name="Brodie E.L."/>
            <person name="Williams K.H."/>
            <person name="Hubbard S.S."/>
            <person name="Banfield J.F."/>
        </authorList>
    </citation>
    <scope>NUCLEOTIDE SEQUENCE [LARGE SCALE GENOMIC DNA]</scope>
</reference>
<dbReference type="NCBIfam" id="TIGR00132">
    <property type="entry name" value="gatA"/>
    <property type="match status" value="1"/>
</dbReference>
<dbReference type="AlphaFoldDB" id="A0A1F4VFT2"/>
<comment type="subunit">
    <text evidence="7">Heterotrimer of A, B and C subunits.</text>
</comment>
<comment type="similarity">
    <text evidence="1 7">Belongs to the amidase family. GatA subfamily.</text>
</comment>
<proteinExistence type="inferred from homology"/>
<dbReference type="PROSITE" id="PS00571">
    <property type="entry name" value="AMIDASES"/>
    <property type="match status" value="1"/>
</dbReference>
<dbReference type="HAMAP" id="MF_00120">
    <property type="entry name" value="GatA"/>
    <property type="match status" value="1"/>
</dbReference>
<feature type="active site" description="Charge relay system" evidence="7">
    <location>
        <position position="78"/>
    </location>
</feature>
<comment type="catalytic activity">
    <reaction evidence="6 7">
        <text>L-glutamyl-tRNA(Gln) + L-glutamine + ATP + H2O = L-glutaminyl-tRNA(Gln) + L-glutamate + ADP + phosphate + H(+)</text>
        <dbReference type="Rhea" id="RHEA:17521"/>
        <dbReference type="Rhea" id="RHEA-COMP:9681"/>
        <dbReference type="Rhea" id="RHEA-COMP:9684"/>
        <dbReference type="ChEBI" id="CHEBI:15377"/>
        <dbReference type="ChEBI" id="CHEBI:15378"/>
        <dbReference type="ChEBI" id="CHEBI:29985"/>
        <dbReference type="ChEBI" id="CHEBI:30616"/>
        <dbReference type="ChEBI" id="CHEBI:43474"/>
        <dbReference type="ChEBI" id="CHEBI:58359"/>
        <dbReference type="ChEBI" id="CHEBI:78520"/>
        <dbReference type="ChEBI" id="CHEBI:78521"/>
        <dbReference type="ChEBI" id="CHEBI:456216"/>
        <dbReference type="EC" id="6.3.5.7"/>
    </reaction>
</comment>
<dbReference type="Proteomes" id="UP000179005">
    <property type="component" value="Unassembled WGS sequence"/>
</dbReference>
<evidence type="ECO:0000256" key="5">
    <source>
        <dbReference type="ARBA" id="ARBA00022917"/>
    </source>
</evidence>
<sequence>MEITDLSLRQIAGGIGKKEFSAVEVLQAFLKNIEKKEVDLNAFITVFAERALQQAKAVRPAETPGKGGRLLGVPMAIKDNIVTRGLRTTAGSRMLEEYIPQYDATVVAKLNAEGAIILGKTNLDEFAMGASTENSAFGATRNPYDPERVPGGSSGGSAAAVAARFVPAALGSDTGGSVRQPAAFCGVVGLRPTYGVVSRYGLIAMASSLDQIGSLAKTVEDAQLLFEVIKGKDPYDATTVEVKSSKLIGINNLRVGLPKEYLGEGLDQKIAQRVKSIAKFLEDQGARIEEISLPHTEYGLPAYYLIVPSEVSANLARYDGIRYGYLAKADELPDLYLSSRGEGFGEEVKRRIILGTFALSSGYVDQYYLRAAKARTLIADDFEKAFKKVDLLLTPTTPSTAFKIGEKKDPLSMYLSDLFTIPANLAGLPGLSVPAGLIDGLPVGVQLIGPKFSENLLFEVGKVTEKCS</sequence>